<protein>
    <submittedName>
        <fullName evidence="4">Relaxase/mobilization nuclease domain-containing protein</fullName>
    </submittedName>
</protein>
<proteinExistence type="predicted"/>
<evidence type="ECO:0000259" key="3">
    <source>
        <dbReference type="Pfam" id="PF03432"/>
    </source>
</evidence>
<keyword evidence="5" id="KW-1185">Reference proteome</keyword>
<evidence type="ECO:0000313" key="4">
    <source>
        <dbReference type="EMBL" id="NKE48770.1"/>
    </source>
</evidence>
<feature type="region of interest" description="Disordered" evidence="2">
    <location>
        <begin position="432"/>
        <end position="454"/>
    </location>
</feature>
<dbReference type="RefSeq" id="WP_168055473.1">
    <property type="nucleotide sequence ID" value="NZ_JAATJR010000015.1"/>
</dbReference>
<dbReference type="InterPro" id="IPR005094">
    <property type="entry name" value="Endonuclease_MobA/VirD2"/>
</dbReference>
<evidence type="ECO:0000256" key="2">
    <source>
        <dbReference type="SAM" id="MobiDB-lite"/>
    </source>
</evidence>
<dbReference type="Pfam" id="PF03432">
    <property type="entry name" value="Relaxase"/>
    <property type="match status" value="1"/>
</dbReference>
<gene>
    <name evidence="4" type="ORF">HB662_28655</name>
</gene>
<dbReference type="Proteomes" id="UP000765160">
    <property type="component" value="Unassembled WGS sequence"/>
</dbReference>
<reference evidence="4 5" key="1">
    <citation type="submission" date="2020-03" db="EMBL/GenBank/DDBJ databases">
        <title>Roseomonas selenitidurans sp. nov. isolated from soil.</title>
        <authorList>
            <person name="Liu H."/>
        </authorList>
    </citation>
    <scope>NUCLEOTIDE SEQUENCE [LARGE SCALE GENOMIC DNA]</scope>
    <source>
        <strain evidence="4 5">JCM 15073</strain>
    </source>
</reference>
<sequence length="454" mass="51858">MVPALTNGGRSFKGAALYYLHDKRQDGEAERLTSDRVAWTHTVNLPTEDSDRAWRMMATTAMKADELKAAAGVKSTGRKLTKPLTAYSLSWHPSEEPTQAQQIEAAKETLHLLGLAEHQALIVCHNDEPHPHVHVIVNRVHPSEGKAATLSKSKLILSEWALAYEQKHGKIFCPEREANQAKRLEGEYVRDSRIARPTHEFAKAVANDSITTTFTKVEQAQQDAQLAAFGRSMHEAHTKQWEGVKRTYRDAKAKLYGRADERKEQRKDAVKEAYRPQWRELFRQQLAERSAFEGRESSVLGKVWNMAQTARELRRRDIGQVSPMALLWGVVSKTERTNTLGRKQERGRRDLAAKARAAERRQQEHIRQQTKEKADQLRKDFLKECALLREVQAKQQAELKAAWARRNAERKAAFAPLREKIEGWDVLEEIGRRSRQQSQGITRSMQRGRGAGMR</sequence>
<feature type="compositionally biased region" description="Polar residues" evidence="2">
    <location>
        <begin position="436"/>
        <end position="445"/>
    </location>
</feature>
<evidence type="ECO:0000313" key="5">
    <source>
        <dbReference type="Proteomes" id="UP000765160"/>
    </source>
</evidence>
<evidence type="ECO:0000256" key="1">
    <source>
        <dbReference type="SAM" id="Coils"/>
    </source>
</evidence>
<feature type="coiled-coil region" evidence="1">
    <location>
        <begin position="348"/>
        <end position="380"/>
    </location>
</feature>
<dbReference type="EMBL" id="JAAVTX010000015">
    <property type="protein sequence ID" value="NKE48770.1"/>
    <property type="molecule type" value="Genomic_DNA"/>
</dbReference>
<comment type="caution">
    <text evidence="4">The sequence shown here is derived from an EMBL/GenBank/DDBJ whole genome shotgun (WGS) entry which is preliminary data.</text>
</comment>
<keyword evidence="1" id="KW-0175">Coiled coil</keyword>
<name>A0ABX1F8Q4_9PROT</name>
<feature type="domain" description="MobA/VirD2-like nuclease" evidence="3">
    <location>
        <begin position="37"/>
        <end position="169"/>
    </location>
</feature>
<organism evidence="4 5">
    <name type="scientific">Falsiroseomonas frigidaquae</name>
    <dbReference type="NCBI Taxonomy" id="487318"/>
    <lineage>
        <taxon>Bacteria</taxon>
        <taxon>Pseudomonadati</taxon>
        <taxon>Pseudomonadota</taxon>
        <taxon>Alphaproteobacteria</taxon>
        <taxon>Acetobacterales</taxon>
        <taxon>Roseomonadaceae</taxon>
        <taxon>Falsiroseomonas</taxon>
    </lineage>
</organism>
<accession>A0ABX1F8Q4</accession>